<comment type="caution">
    <text evidence="2">The sequence shown here is derived from an EMBL/GenBank/DDBJ whole genome shotgun (WGS) entry which is preliminary data.</text>
</comment>
<sequence>MRGVVALLVLVFGACLVMVPGGAERDPAVLETVLASDSERVQPHEDRDPHEAVARSHVRPQAAASPCLHARTDADPPRLRCPEEPERPPERRAALASGQAPATSRA</sequence>
<dbReference type="PROSITE" id="PS51257">
    <property type="entry name" value="PROKAR_LIPOPROTEIN"/>
    <property type="match status" value="1"/>
</dbReference>
<feature type="compositionally biased region" description="Basic and acidic residues" evidence="1">
    <location>
        <begin position="70"/>
        <end position="93"/>
    </location>
</feature>
<protein>
    <submittedName>
        <fullName evidence="2">Uncharacterized protein</fullName>
    </submittedName>
</protein>
<dbReference type="RefSeq" id="WP_220509457.1">
    <property type="nucleotide sequence ID" value="NZ_JACJIA010000004.1"/>
</dbReference>
<evidence type="ECO:0000256" key="1">
    <source>
        <dbReference type="SAM" id="MobiDB-lite"/>
    </source>
</evidence>
<accession>A0A7W3LPK1</accession>
<dbReference type="EMBL" id="JACJIA010000004">
    <property type="protein sequence ID" value="MBA8951902.1"/>
    <property type="molecule type" value="Genomic_DNA"/>
</dbReference>
<dbReference type="AlphaFoldDB" id="A0A7W3LPK1"/>
<gene>
    <name evidence="2" type="ORF">HNR61_003542</name>
</gene>
<reference evidence="2 3" key="1">
    <citation type="submission" date="2020-08" db="EMBL/GenBank/DDBJ databases">
        <title>Genomic Encyclopedia of Type Strains, Phase IV (KMG-IV): sequencing the most valuable type-strain genomes for metagenomic binning, comparative biology and taxonomic classification.</title>
        <authorList>
            <person name="Goeker M."/>
        </authorList>
    </citation>
    <scope>NUCLEOTIDE SEQUENCE [LARGE SCALE GENOMIC DNA]</scope>
    <source>
        <strain evidence="2 3">DSM 44197</strain>
    </source>
</reference>
<feature type="compositionally biased region" description="Basic and acidic residues" evidence="1">
    <location>
        <begin position="37"/>
        <end position="54"/>
    </location>
</feature>
<proteinExistence type="predicted"/>
<dbReference type="Proteomes" id="UP000572680">
    <property type="component" value="Unassembled WGS sequence"/>
</dbReference>
<organism evidence="2 3">
    <name type="scientific">Actinomadura namibiensis</name>
    <dbReference type="NCBI Taxonomy" id="182080"/>
    <lineage>
        <taxon>Bacteria</taxon>
        <taxon>Bacillati</taxon>
        <taxon>Actinomycetota</taxon>
        <taxon>Actinomycetes</taxon>
        <taxon>Streptosporangiales</taxon>
        <taxon>Thermomonosporaceae</taxon>
        <taxon>Actinomadura</taxon>
    </lineage>
</organism>
<evidence type="ECO:0000313" key="2">
    <source>
        <dbReference type="EMBL" id="MBA8951902.1"/>
    </source>
</evidence>
<name>A0A7W3LPK1_ACTNM</name>
<keyword evidence="3" id="KW-1185">Reference proteome</keyword>
<feature type="region of interest" description="Disordered" evidence="1">
    <location>
        <begin position="36"/>
        <end position="106"/>
    </location>
</feature>
<evidence type="ECO:0000313" key="3">
    <source>
        <dbReference type="Proteomes" id="UP000572680"/>
    </source>
</evidence>